<evidence type="ECO:0000256" key="1">
    <source>
        <dbReference type="SAM" id="SignalP"/>
    </source>
</evidence>
<dbReference type="Proteomes" id="UP001218502">
    <property type="component" value="Unassembled WGS sequence"/>
</dbReference>
<feature type="chain" id="PRO_5014531073" evidence="1">
    <location>
        <begin position="22"/>
        <end position="284"/>
    </location>
</feature>
<dbReference type="EMBL" id="QSPV01000004">
    <property type="protein sequence ID" value="RGJ95637.1"/>
    <property type="molecule type" value="Genomic_DNA"/>
</dbReference>
<gene>
    <name evidence="5" type="ORF">DXD40_06325</name>
    <name evidence="2" type="ORF">ERS852462_01955</name>
    <name evidence="3" type="ORF">GAP47_10485</name>
    <name evidence="4" type="ORF">POY80_02260</name>
</gene>
<dbReference type="Pfam" id="PF11777">
    <property type="entry name" value="DUF3316"/>
    <property type="match status" value="1"/>
</dbReference>
<evidence type="ECO:0000313" key="7">
    <source>
        <dbReference type="Proteomes" id="UP000260844"/>
    </source>
</evidence>
<name>A0A139KJ34_BACUN</name>
<dbReference type="RefSeq" id="WP_022401120.1">
    <property type="nucleotide sequence ID" value="NZ_CACRTC010000038.1"/>
</dbReference>
<reference evidence="4" key="4">
    <citation type="submission" date="2022-10" db="EMBL/GenBank/DDBJ databases">
        <title>Human gut microbiome strain richness.</title>
        <authorList>
            <person name="Chen-Liaw A."/>
        </authorList>
    </citation>
    <scope>NUCLEOTIDE SEQUENCE</scope>
    <source>
        <strain evidence="4">A1_m1001262Bd0_191120</strain>
    </source>
</reference>
<dbReference type="Proteomes" id="UP000462376">
    <property type="component" value="Unassembled WGS sequence"/>
</dbReference>
<protein>
    <submittedName>
        <fullName evidence="3">DUF3316 domain-containing protein</fullName>
    </submittedName>
    <submittedName>
        <fullName evidence="2">Protein of uncharacterized function (DUF3316)</fullName>
    </submittedName>
</protein>
<reference evidence="2 6" key="1">
    <citation type="submission" date="2015-09" db="EMBL/GenBank/DDBJ databases">
        <authorList>
            <consortium name="Pathogen Informatics"/>
        </authorList>
    </citation>
    <scope>NUCLEOTIDE SEQUENCE [LARGE SCALE GENOMIC DNA]</scope>
    <source>
        <strain evidence="2 6">2789STDY5834847</strain>
    </source>
</reference>
<reference evidence="5 7" key="2">
    <citation type="submission" date="2018-08" db="EMBL/GenBank/DDBJ databases">
        <title>A genome reference for cultivated species of the human gut microbiota.</title>
        <authorList>
            <person name="Zou Y."/>
            <person name="Xue W."/>
            <person name="Luo G."/>
        </authorList>
    </citation>
    <scope>NUCLEOTIDE SEQUENCE [LARGE SCALE GENOMIC DNA]</scope>
    <source>
        <strain evidence="5 7">TM04-30</strain>
    </source>
</reference>
<organism evidence="3 8">
    <name type="scientific">Bacteroides uniformis</name>
    <dbReference type="NCBI Taxonomy" id="820"/>
    <lineage>
        <taxon>Bacteria</taxon>
        <taxon>Pseudomonadati</taxon>
        <taxon>Bacteroidota</taxon>
        <taxon>Bacteroidia</taxon>
        <taxon>Bacteroidales</taxon>
        <taxon>Bacteroidaceae</taxon>
        <taxon>Bacteroides</taxon>
    </lineage>
</organism>
<dbReference type="EMBL" id="JAQNQY010000002">
    <property type="protein sequence ID" value="MDC1751269.1"/>
    <property type="molecule type" value="Genomic_DNA"/>
</dbReference>
<dbReference type="PATRIC" id="fig|820.27.peg.36"/>
<evidence type="ECO:0000313" key="6">
    <source>
        <dbReference type="Proteomes" id="UP000095614"/>
    </source>
</evidence>
<dbReference type="Proteomes" id="UP000260844">
    <property type="component" value="Unassembled WGS sequence"/>
</dbReference>
<evidence type="ECO:0000313" key="3">
    <source>
        <dbReference type="EMBL" id="KAB4236525.1"/>
    </source>
</evidence>
<dbReference type="AlphaFoldDB" id="A0A139KJ34"/>
<accession>A0A139KJ34</accession>
<evidence type="ECO:0000313" key="5">
    <source>
        <dbReference type="EMBL" id="RGJ95637.1"/>
    </source>
</evidence>
<keyword evidence="1" id="KW-0732">Signal</keyword>
<dbReference type="Proteomes" id="UP000095614">
    <property type="component" value="Unassembled WGS sequence"/>
</dbReference>
<dbReference type="OrthoDB" id="1012285at2"/>
<reference evidence="3 8" key="3">
    <citation type="journal article" date="2019" name="Nat. Med.">
        <title>A library of human gut bacterial isolates paired with longitudinal multiomics data enables mechanistic microbiome research.</title>
        <authorList>
            <person name="Poyet M."/>
            <person name="Groussin M."/>
            <person name="Gibbons S.M."/>
            <person name="Avila-Pacheco J."/>
            <person name="Jiang X."/>
            <person name="Kearney S.M."/>
            <person name="Perrotta A.R."/>
            <person name="Berdy B."/>
            <person name="Zhao S."/>
            <person name="Lieberman T.D."/>
            <person name="Swanson P.K."/>
            <person name="Smith M."/>
            <person name="Roesemann S."/>
            <person name="Alexander J.E."/>
            <person name="Rich S.A."/>
            <person name="Livny J."/>
            <person name="Vlamakis H."/>
            <person name="Clish C."/>
            <person name="Bullock K."/>
            <person name="Deik A."/>
            <person name="Scott J."/>
            <person name="Pierce K.A."/>
            <person name="Xavier R.J."/>
            <person name="Alm E.J."/>
        </authorList>
    </citation>
    <scope>NUCLEOTIDE SEQUENCE [LARGE SCALE GENOMIC DNA]</scope>
    <source>
        <strain evidence="3 8">BIOML-A5</strain>
    </source>
</reference>
<sequence length="284" mass="32473">MYIYKIIILCGLLLGSVGLKAQEAQCSIDRKLRADSTNRNRIITRATMYGVGFTNVFDTYLSPQEYKGIDFRISRESMRMTRLMGGNVSLQTFFQADLGYTHNKVDNNNTFSGLANWNYGLHYNFPITSNFKLLAGGVGDFNGGFVYNLRNGNNPAQARAYINLAASGMAIWDLRIKNRPITLRYQVNLPLAGIMFMPNYGQSYYEIFTLGHWDGVVNFTSLHNQPSLRQMLTADFPVGRARMRLAYIWDAQQSKVNEIKTHTYSHVFMVGFVKELYLFPNKRK</sequence>
<evidence type="ECO:0000313" key="2">
    <source>
        <dbReference type="EMBL" id="CUO90473.1"/>
    </source>
</evidence>
<dbReference type="STRING" id="820.ERS852554_01313"/>
<evidence type="ECO:0000313" key="4">
    <source>
        <dbReference type="EMBL" id="MDC1751269.1"/>
    </source>
</evidence>
<dbReference type="InterPro" id="IPR016879">
    <property type="entry name" value="UCP028299"/>
</dbReference>
<dbReference type="EMBL" id="WCTL01000008">
    <property type="protein sequence ID" value="KAB4236525.1"/>
    <property type="molecule type" value="Genomic_DNA"/>
</dbReference>
<dbReference type="EMBL" id="CZAF01000005">
    <property type="protein sequence ID" value="CUO90473.1"/>
    <property type="molecule type" value="Genomic_DNA"/>
</dbReference>
<feature type="signal peptide" evidence="1">
    <location>
        <begin position="1"/>
        <end position="21"/>
    </location>
</feature>
<proteinExistence type="predicted"/>
<evidence type="ECO:0000313" key="8">
    <source>
        <dbReference type="Proteomes" id="UP000462376"/>
    </source>
</evidence>